<evidence type="ECO:0000259" key="5">
    <source>
        <dbReference type="PROSITE" id="PS51115"/>
    </source>
</evidence>
<dbReference type="SMART" id="SM00281">
    <property type="entry name" value="LamB"/>
    <property type="match status" value="1"/>
</dbReference>
<evidence type="ECO:0000256" key="3">
    <source>
        <dbReference type="ARBA" id="ARBA00023157"/>
    </source>
</evidence>
<evidence type="ECO:0000256" key="2">
    <source>
        <dbReference type="ARBA" id="ARBA00022737"/>
    </source>
</evidence>
<dbReference type="Pfam" id="PF00052">
    <property type="entry name" value="Laminin_B"/>
    <property type="match status" value="1"/>
</dbReference>
<keyword evidence="7" id="KW-1185">Reference proteome</keyword>
<dbReference type="OrthoDB" id="18487at2759"/>
<dbReference type="Proteomes" id="UP000288216">
    <property type="component" value="Unassembled WGS sequence"/>
</dbReference>
<sequence length="155" mass="17452">MGDWKLDLLLVSSYGGFLTYQVKSFGLPSEGMTLLEKRSDVELRGEQMTIVYFDPRNPLPDRVYHGRVQLIEDNFRHAIINNPVTREDFMLLLSKLEELQIRALYYSQTQRLSLGQVQLEEASVSGTGSPATNVEVCSCPPNYLGDSCQVGPVIH</sequence>
<keyword evidence="2" id="KW-0677">Repeat</keyword>
<dbReference type="AlphaFoldDB" id="A0A401Q3D8"/>
<dbReference type="STRING" id="75743.A0A401Q3D8"/>
<gene>
    <name evidence="6" type="ORF">scyTo_0017043</name>
</gene>
<evidence type="ECO:0000256" key="1">
    <source>
        <dbReference type="ARBA" id="ARBA00022729"/>
    </source>
</evidence>
<dbReference type="PROSITE" id="PS51115">
    <property type="entry name" value="LAMININ_IVA"/>
    <property type="match status" value="1"/>
</dbReference>
<proteinExistence type="predicted"/>
<feature type="domain" description="Laminin IV type A" evidence="5">
    <location>
        <begin position="1"/>
        <end position="136"/>
    </location>
</feature>
<organism evidence="6 7">
    <name type="scientific">Scyliorhinus torazame</name>
    <name type="common">Cloudy catshark</name>
    <name type="synonym">Catulus torazame</name>
    <dbReference type="NCBI Taxonomy" id="75743"/>
    <lineage>
        <taxon>Eukaryota</taxon>
        <taxon>Metazoa</taxon>
        <taxon>Chordata</taxon>
        <taxon>Craniata</taxon>
        <taxon>Vertebrata</taxon>
        <taxon>Chondrichthyes</taxon>
        <taxon>Elasmobranchii</taxon>
        <taxon>Galeomorphii</taxon>
        <taxon>Galeoidea</taxon>
        <taxon>Carcharhiniformes</taxon>
        <taxon>Scyliorhinidae</taxon>
        <taxon>Scyliorhinus</taxon>
    </lineage>
</organism>
<protein>
    <recommendedName>
        <fullName evidence="5">Laminin IV type A domain-containing protein</fullName>
    </recommendedName>
</protein>
<keyword evidence="4" id="KW-0325">Glycoprotein</keyword>
<reference evidence="6 7" key="1">
    <citation type="journal article" date="2018" name="Nat. Ecol. Evol.">
        <title>Shark genomes provide insights into elasmobranch evolution and the origin of vertebrates.</title>
        <authorList>
            <person name="Hara Y"/>
            <person name="Yamaguchi K"/>
            <person name="Onimaru K"/>
            <person name="Kadota M"/>
            <person name="Koyanagi M"/>
            <person name="Keeley SD"/>
            <person name="Tatsumi K"/>
            <person name="Tanaka K"/>
            <person name="Motone F"/>
            <person name="Kageyama Y"/>
            <person name="Nozu R"/>
            <person name="Adachi N"/>
            <person name="Nishimura O"/>
            <person name="Nakagawa R"/>
            <person name="Tanegashima C"/>
            <person name="Kiyatake I"/>
            <person name="Matsumoto R"/>
            <person name="Murakumo K"/>
            <person name="Nishida K"/>
            <person name="Terakita A"/>
            <person name="Kuratani S"/>
            <person name="Sato K"/>
            <person name="Hyodo S Kuraku.S."/>
        </authorList>
    </citation>
    <scope>NUCLEOTIDE SEQUENCE [LARGE SCALE GENOMIC DNA]</scope>
</reference>
<evidence type="ECO:0000313" key="7">
    <source>
        <dbReference type="Proteomes" id="UP000288216"/>
    </source>
</evidence>
<evidence type="ECO:0000313" key="6">
    <source>
        <dbReference type="EMBL" id="GCB79939.1"/>
    </source>
</evidence>
<accession>A0A401Q3D8</accession>
<dbReference type="InterPro" id="IPR000034">
    <property type="entry name" value="Laminin_IV"/>
</dbReference>
<dbReference type="OMA" id="YSMVIAR"/>
<comment type="caution">
    <text evidence="6">The sequence shown here is derived from an EMBL/GenBank/DDBJ whole genome shotgun (WGS) entry which is preliminary data.</text>
</comment>
<dbReference type="EMBL" id="BFAA01010768">
    <property type="protein sequence ID" value="GCB79939.1"/>
    <property type="molecule type" value="Genomic_DNA"/>
</dbReference>
<keyword evidence="3" id="KW-1015">Disulfide bond</keyword>
<evidence type="ECO:0000256" key="4">
    <source>
        <dbReference type="ARBA" id="ARBA00023180"/>
    </source>
</evidence>
<keyword evidence="1" id="KW-0732">Signal</keyword>
<name>A0A401Q3D8_SCYTO</name>